<sequence length="139" mass="13997">MKSLIGALVGSVLAVVGGAEAYLAVAPRLQMAASMGEIHPIPALLILGGIPAVALVIAAIALYAGGRPSRLAGFVGLLSTILCVLSYYLTSPQIGFERFSYHATVVVGLVVAYGWAIAVGSGRATGAAKRTALSEDSAA</sequence>
<keyword evidence="3" id="KW-1185">Reference proteome</keyword>
<protein>
    <submittedName>
        <fullName evidence="2">Uncharacterized protein</fullName>
    </submittedName>
</protein>
<dbReference type="RefSeq" id="WP_130450402.1">
    <property type="nucleotide sequence ID" value="NZ_SHLA01000001.1"/>
</dbReference>
<evidence type="ECO:0000313" key="2">
    <source>
        <dbReference type="EMBL" id="RZU61922.1"/>
    </source>
</evidence>
<organism evidence="2 3">
    <name type="scientific">Zhihengliuella halotolerans</name>
    <dbReference type="NCBI Taxonomy" id="370736"/>
    <lineage>
        <taxon>Bacteria</taxon>
        <taxon>Bacillati</taxon>
        <taxon>Actinomycetota</taxon>
        <taxon>Actinomycetes</taxon>
        <taxon>Micrococcales</taxon>
        <taxon>Micrococcaceae</taxon>
        <taxon>Zhihengliuella</taxon>
    </lineage>
</organism>
<evidence type="ECO:0000313" key="3">
    <source>
        <dbReference type="Proteomes" id="UP000292685"/>
    </source>
</evidence>
<keyword evidence="1" id="KW-0472">Membrane</keyword>
<keyword evidence="1" id="KW-1133">Transmembrane helix</keyword>
<feature type="transmembrane region" description="Helical" evidence="1">
    <location>
        <begin position="45"/>
        <end position="64"/>
    </location>
</feature>
<keyword evidence="1" id="KW-0812">Transmembrane</keyword>
<dbReference type="EMBL" id="SHLA01000001">
    <property type="protein sequence ID" value="RZU61922.1"/>
    <property type="molecule type" value="Genomic_DNA"/>
</dbReference>
<name>A0A4Q8ACJ8_9MICC</name>
<dbReference type="AlphaFoldDB" id="A0A4Q8ACJ8"/>
<dbReference type="Proteomes" id="UP000292685">
    <property type="component" value="Unassembled WGS sequence"/>
</dbReference>
<feature type="transmembrane region" description="Helical" evidence="1">
    <location>
        <begin position="101"/>
        <end position="120"/>
    </location>
</feature>
<comment type="caution">
    <text evidence="2">The sequence shown here is derived from an EMBL/GenBank/DDBJ whole genome shotgun (WGS) entry which is preliminary data.</text>
</comment>
<proteinExistence type="predicted"/>
<reference evidence="2 3" key="1">
    <citation type="submission" date="2019-02" db="EMBL/GenBank/DDBJ databases">
        <title>Sequencing the genomes of 1000 actinobacteria strains.</title>
        <authorList>
            <person name="Klenk H.-P."/>
        </authorList>
    </citation>
    <scope>NUCLEOTIDE SEQUENCE [LARGE SCALE GENOMIC DNA]</scope>
    <source>
        <strain evidence="2 3">DSM 17364</strain>
    </source>
</reference>
<evidence type="ECO:0000256" key="1">
    <source>
        <dbReference type="SAM" id="Phobius"/>
    </source>
</evidence>
<feature type="transmembrane region" description="Helical" evidence="1">
    <location>
        <begin position="71"/>
        <end position="89"/>
    </location>
</feature>
<gene>
    <name evidence="2" type="ORF">EV380_1504</name>
</gene>
<accession>A0A4Q8ACJ8</accession>